<comment type="caution">
    <text evidence="1">The sequence shown here is derived from an EMBL/GenBank/DDBJ whole genome shotgun (WGS) entry which is preliminary data.</text>
</comment>
<dbReference type="Proteomes" id="UP001597544">
    <property type="component" value="Unassembled WGS sequence"/>
</dbReference>
<accession>A0ABW5IJW9</accession>
<name>A0ABW5IJW9_9BACT</name>
<evidence type="ECO:0000313" key="2">
    <source>
        <dbReference type="Proteomes" id="UP001597544"/>
    </source>
</evidence>
<sequence length="110" mass="12203">MKIISILSMDQKLSTFSFSLLIFNRKRWLFCYLILFLVAVVNNGVNAQTYSGPLVITKGGTYTGNWESRDSEVAAVEIRTNEPVIIEHANIRGAGPLVRSLGNSADITIR</sequence>
<organism evidence="1 2">
    <name type="scientific">Pontibacter locisalis</name>
    <dbReference type="NCBI Taxonomy" id="1719035"/>
    <lineage>
        <taxon>Bacteria</taxon>
        <taxon>Pseudomonadati</taxon>
        <taxon>Bacteroidota</taxon>
        <taxon>Cytophagia</taxon>
        <taxon>Cytophagales</taxon>
        <taxon>Hymenobacteraceae</taxon>
        <taxon>Pontibacter</taxon>
    </lineage>
</organism>
<evidence type="ECO:0008006" key="3">
    <source>
        <dbReference type="Google" id="ProtNLM"/>
    </source>
</evidence>
<keyword evidence="2" id="KW-1185">Reference proteome</keyword>
<proteinExistence type="predicted"/>
<dbReference type="EMBL" id="JBHULU010000009">
    <property type="protein sequence ID" value="MFD2513593.1"/>
    <property type="molecule type" value="Genomic_DNA"/>
</dbReference>
<gene>
    <name evidence="1" type="ORF">ACFSRY_06925</name>
</gene>
<feature type="non-terminal residue" evidence="1">
    <location>
        <position position="110"/>
    </location>
</feature>
<reference evidence="2" key="1">
    <citation type="journal article" date="2019" name="Int. J. Syst. Evol. Microbiol.">
        <title>The Global Catalogue of Microorganisms (GCM) 10K type strain sequencing project: providing services to taxonomists for standard genome sequencing and annotation.</title>
        <authorList>
            <consortium name="The Broad Institute Genomics Platform"/>
            <consortium name="The Broad Institute Genome Sequencing Center for Infectious Disease"/>
            <person name="Wu L."/>
            <person name="Ma J."/>
        </authorList>
    </citation>
    <scope>NUCLEOTIDE SEQUENCE [LARGE SCALE GENOMIC DNA]</scope>
    <source>
        <strain evidence="2">KCTC 42498</strain>
    </source>
</reference>
<protein>
    <recommendedName>
        <fullName evidence="3">Pectate lyase</fullName>
    </recommendedName>
</protein>
<evidence type="ECO:0000313" key="1">
    <source>
        <dbReference type="EMBL" id="MFD2513593.1"/>
    </source>
</evidence>